<dbReference type="EMBL" id="QGMG01001096">
    <property type="protein sequence ID" value="TVY50537.1"/>
    <property type="molecule type" value="Genomic_DNA"/>
</dbReference>
<proteinExistence type="predicted"/>
<accession>A0A7D8YYH0</accession>
<dbReference type="PANTHER" id="PTHR11247:SF8">
    <property type="entry name" value="PALMITOYL-PROTEIN THIOESTERASE 1"/>
    <property type="match status" value="1"/>
</dbReference>
<dbReference type="Proteomes" id="UP000481288">
    <property type="component" value="Unassembled WGS sequence"/>
</dbReference>
<evidence type="ECO:0000256" key="1">
    <source>
        <dbReference type="ARBA" id="ARBA00022801"/>
    </source>
</evidence>
<dbReference type="Gene3D" id="3.40.50.1820">
    <property type="entry name" value="alpha/beta hydrolase"/>
    <property type="match status" value="1"/>
</dbReference>
<keyword evidence="1" id="KW-0378">Hydrolase</keyword>
<dbReference type="InterPro" id="IPR029058">
    <property type="entry name" value="AB_hydrolase_fold"/>
</dbReference>
<dbReference type="GlyCosmos" id="A0A7D8YYH0">
    <property type="glycosylation" value="1 site, No reported glycans"/>
</dbReference>
<protein>
    <submittedName>
        <fullName evidence="2">Palmitoyl-protein thioesterase 3</fullName>
    </submittedName>
</protein>
<feature type="non-terminal residue" evidence="2">
    <location>
        <position position="1"/>
    </location>
</feature>
<gene>
    <name evidence="2" type="primary">ppt3</name>
    <name evidence="2" type="ORF">LCER1_G007739</name>
</gene>
<evidence type="ECO:0000313" key="3">
    <source>
        <dbReference type="Proteomes" id="UP000481288"/>
    </source>
</evidence>
<evidence type="ECO:0000313" key="2">
    <source>
        <dbReference type="EMBL" id="TVY50537.1"/>
    </source>
</evidence>
<reference evidence="2 3" key="1">
    <citation type="submission" date="2018-05" db="EMBL/GenBank/DDBJ databases">
        <title>Whole genome sequencing for identification of molecular markers to develop diagnostic detection tools for the regulated plant pathogen Lachnellula willkommii.</title>
        <authorList>
            <person name="Giroux E."/>
            <person name="Bilodeau G."/>
        </authorList>
    </citation>
    <scope>NUCLEOTIDE SEQUENCE [LARGE SCALE GENOMIC DNA]</scope>
    <source>
        <strain evidence="2 3">CBS 625.97</strain>
    </source>
</reference>
<dbReference type="SUPFAM" id="SSF53474">
    <property type="entry name" value="alpha/beta-Hydrolases"/>
    <property type="match status" value="1"/>
</dbReference>
<name>A0A7D8YYH0_9HELO</name>
<dbReference type="OrthoDB" id="10263094at2759"/>
<dbReference type="PANTHER" id="PTHR11247">
    <property type="entry name" value="PALMITOYL-PROTEIN THIOESTERASE/DOLICHYLDIPHOSPHATASE 1"/>
    <property type="match status" value="1"/>
</dbReference>
<dbReference type="AlphaFoldDB" id="A0A7D8YYH0"/>
<dbReference type="Pfam" id="PF02089">
    <property type="entry name" value="Palm_thioest"/>
    <property type="match status" value="1"/>
</dbReference>
<dbReference type="GO" id="GO:0016790">
    <property type="term" value="F:thiolester hydrolase activity"/>
    <property type="evidence" value="ECO:0007669"/>
    <property type="project" value="TreeGrafter"/>
</dbReference>
<sequence>FQACAPTDWLCKGARSLLRSNTWSAFVQSRLVPAQYFRDPEQLDSYLESSNFLADINNERALKNQTYKENLERLERFVMYLFEEDETVVPKETGWFAEVNGTDVTLLRERSIYKEDWIGLKTLDGKGALKFETTEGQHMRLTDKLLERVIKENYGPFGRKFEKEVVEREDL</sequence>
<comment type="caution">
    <text evidence="2">The sequence shown here is derived from an EMBL/GenBank/DDBJ whole genome shotgun (WGS) entry which is preliminary data.</text>
</comment>
<organism evidence="2 3">
    <name type="scientific">Lachnellula cervina</name>
    <dbReference type="NCBI Taxonomy" id="1316786"/>
    <lineage>
        <taxon>Eukaryota</taxon>
        <taxon>Fungi</taxon>
        <taxon>Dikarya</taxon>
        <taxon>Ascomycota</taxon>
        <taxon>Pezizomycotina</taxon>
        <taxon>Leotiomycetes</taxon>
        <taxon>Helotiales</taxon>
        <taxon>Lachnaceae</taxon>
        <taxon>Lachnellula</taxon>
    </lineage>
</organism>
<keyword evidence="3" id="KW-1185">Reference proteome</keyword>